<evidence type="ECO:0000256" key="1">
    <source>
        <dbReference type="SAM" id="MobiDB-lite"/>
    </source>
</evidence>
<gene>
    <name evidence="2" type="ORF">BN381_70051</name>
</gene>
<evidence type="ECO:0000313" key="2">
    <source>
        <dbReference type="EMBL" id="CCM65352.1"/>
    </source>
</evidence>
<feature type="region of interest" description="Disordered" evidence="1">
    <location>
        <begin position="1"/>
        <end position="23"/>
    </location>
</feature>
<dbReference type="eggNOG" id="ENOG50328GS">
    <property type="taxonomic scope" value="Bacteria"/>
</dbReference>
<sequence length="324" mass="35770">MGMGSGSAHGGSREVSGRPSGRVVNPGPGNLCWHRQGHPGGADWYALWRLSVSARRVGPRALARLSDGLTQRDRDILESVRRFRLLDARQIEQLHFTGHATPLAAARAARRVLARLARHRLLIRLDRRVGGVRAGSAGHVYALGPIGHRLLSGDSRRRWREPSTGFVDHTLAIAQLVVDARIAETAGTLELVDYQTEPDCWRSFQPGLGGVETLKPDLYMVTATSQTELVWFIEIDLGTESGGAIGRKCRTYHDYWTTGTEQHQIGVFPKVLWTTPSERRREFLQRTIAGLRTVERDLFAVTTTNKAVEVLAGGETVDFSGGRP</sequence>
<accession>R4Z7E2</accession>
<evidence type="ECO:0000313" key="3">
    <source>
        <dbReference type="Proteomes" id="UP000018291"/>
    </source>
</evidence>
<organism evidence="2 3">
    <name type="scientific">Candidatus Neomicrothrix parvicella RN1</name>
    <dbReference type="NCBI Taxonomy" id="1229780"/>
    <lineage>
        <taxon>Bacteria</taxon>
        <taxon>Bacillati</taxon>
        <taxon>Actinomycetota</taxon>
        <taxon>Acidimicrobiia</taxon>
        <taxon>Acidimicrobiales</taxon>
        <taxon>Microthrixaceae</taxon>
        <taxon>Candidatus Neomicrothrix</taxon>
    </lineage>
</organism>
<dbReference type="Proteomes" id="UP000018291">
    <property type="component" value="Unassembled WGS sequence"/>
</dbReference>
<dbReference type="STRING" id="1229780.BN381_70051"/>
<keyword evidence="3" id="KW-1185">Reference proteome</keyword>
<comment type="caution">
    <text evidence="2">The sequence shown here is derived from an EMBL/GenBank/DDBJ whole genome shotgun (WGS) entry which is preliminary data.</text>
</comment>
<dbReference type="HOGENOM" id="CLU_067990_0_0_11"/>
<evidence type="ECO:0008006" key="4">
    <source>
        <dbReference type="Google" id="ProtNLM"/>
    </source>
</evidence>
<dbReference type="Pfam" id="PF13814">
    <property type="entry name" value="Replic_Relax"/>
    <property type="match status" value="1"/>
</dbReference>
<dbReference type="AlphaFoldDB" id="R4Z7E2"/>
<proteinExistence type="predicted"/>
<reference evidence="2 3" key="1">
    <citation type="journal article" date="2013" name="ISME J.">
        <title>Metabolic model for the filamentous 'Candidatus Microthrix parvicella' based on genomic and metagenomic analyses.</title>
        <authorList>
            <person name="Jon McIlroy S."/>
            <person name="Kristiansen R."/>
            <person name="Albertsen M."/>
            <person name="Michael Karst S."/>
            <person name="Rossetti S."/>
            <person name="Lund Nielsen J."/>
            <person name="Tandoi V."/>
            <person name="James Seviour R."/>
            <person name="Nielsen P.H."/>
        </authorList>
    </citation>
    <scope>NUCLEOTIDE SEQUENCE [LARGE SCALE GENOMIC DNA]</scope>
    <source>
        <strain evidence="2 3">RN1</strain>
    </source>
</reference>
<name>R4Z7E2_9ACTN</name>
<dbReference type="EMBL" id="CANL01000067">
    <property type="protein sequence ID" value="CCM65352.1"/>
    <property type="molecule type" value="Genomic_DNA"/>
</dbReference>
<protein>
    <recommendedName>
        <fullName evidence="4">Replication-relaxation</fullName>
    </recommendedName>
</protein>
<dbReference type="InterPro" id="IPR025855">
    <property type="entry name" value="Replic_Relax"/>
</dbReference>